<organism evidence="1 2">
    <name type="scientific">Romanomermis culicivorax</name>
    <name type="common">Nematode worm</name>
    <dbReference type="NCBI Taxonomy" id="13658"/>
    <lineage>
        <taxon>Eukaryota</taxon>
        <taxon>Metazoa</taxon>
        <taxon>Ecdysozoa</taxon>
        <taxon>Nematoda</taxon>
        <taxon>Enoplea</taxon>
        <taxon>Dorylaimia</taxon>
        <taxon>Mermithida</taxon>
        <taxon>Mermithoidea</taxon>
        <taxon>Mermithidae</taxon>
        <taxon>Romanomermis</taxon>
    </lineage>
</organism>
<dbReference type="AlphaFoldDB" id="A0A915K1T3"/>
<keyword evidence="1" id="KW-1185">Reference proteome</keyword>
<dbReference type="Proteomes" id="UP000887565">
    <property type="component" value="Unplaced"/>
</dbReference>
<proteinExistence type="predicted"/>
<sequence length="137" mass="16013">MKLQFRLLSVKYAEAIKKIGLLGQSQKQCEIWYQEKFLYVDQFICEIKSNVYKLRNPDCHVQLNREKGQSLFKFQDGLKLLQSAKSKTKLLFMNRGETEWKVCKNDGSDPTNVVDKAKLLGNILRRVQEYKTSSNKC</sequence>
<evidence type="ECO:0000313" key="2">
    <source>
        <dbReference type="WBParaSite" id="nRc.2.0.1.t32639-RA"/>
    </source>
</evidence>
<reference evidence="2" key="1">
    <citation type="submission" date="2022-11" db="UniProtKB">
        <authorList>
            <consortium name="WormBaseParasite"/>
        </authorList>
    </citation>
    <scope>IDENTIFICATION</scope>
</reference>
<accession>A0A915K1T3</accession>
<dbReference type="WBParaSite" id="nRc.2.0.1.t32639-RA">
    <property type="protein sequence ID" value="nRc.2.0.1.t32639-RA"/>
    <property type="gene ID" value="nRc.2.0.1.g32639"/>
</dbReference>
<protein>
    <submittedName>
        <fullName evidence="2">Uncharacterized protein</fullName>
    </submittedName>
</protein>
<evidence type="ECO:0000313" key="1">
    <source>
        <dbReference type="Proteomes" id="UP000887565"/>
    </source>
</evidence>
<name>A0A915K1T3_ROMCU</name>